<name>A0ABP8J155_9ACTN</name>
<feature type="chain" id="PRO_5045077745" description="Ig-like domain-containing protein" evidence="1">
    <location>
        <begin position="26"/>
        <end position="131"/>
    </location>
</feature>
<organism evidence="2 3">
    <name type="scientific">Tsukamurella soli</name>
    <dbReference type="NCBI Taxonomy" id="644556"/>
    <lineage>
        <taxon>Bacteria</taxon>
        <taxon>Bacillati</taxon>
        <taxon>Actinomycetota</taxon>
        <taxon>Actinomycetes</taxon>
        <taxon>Mycobacteriales</taxon>
        <taxon>Tsukamurellaceae</taxon>
        <taxon>Tsukamurella</taxon>
    </lineage>
</organism>
<keyword evidence="3" id="KW-1185">Reference proteome</keyword>
<feature type="signal peptide" evidence="1">
    <location>
        <begin position="1"/>
        <end position="25"/>
    </location>
</feature>
<accession>A0ABP8J155</accession>
<keyword evidence="1" id="KW-0732">Signal</keyword>
<comment type="caution">
    <text evidence="2">The sequence shown here is derived from an EMBL/GenBank/DDBJ whole genome shotgun (WGS) entry which is preliminary data.</text>
</comment>
<reference evidence="3" key="1">
    <citation type="journal article" date="2019" name="Int. J. Syst. Evol. Microbiol.">
        <title>The Global Catalogue of Microorganisms (GCM) 10K type strain sequencing project: providing services to taxonomists for standard genome sequencing and annotation.</title>
        <authorList>
            <consortium name="The Broad Institute Genomics Platform"/>
            <consortium name="The Broad Institute Genome Sequencing Center for Infectious Disease"/>
            <person name="Wu L."/>
            <person name="Ma J."/>
        </authorList>
    </citation>
    <scope>NUCLEOTIDE SEQUENCE [LARGE SCALE GENOMIC DNA]</scope>
    <source>
        <strain evidence="3">JCM 17688</strain>
    </source>
</reference>
<evidence type="ECO:0000256" key="1">
    <source>
        <dbReference type="SAM" id="SignalP"/>
    </source>
</evidence>
<dbReference type="RefSeq" id="WP_344989566.1">
    <property type="nucleotide sequence ID" value="NZ_BAABFR010000002.1"/>
</dbReference>
<protein>
    <recommendedName>
        <fullName evidence="4">Ig-like domain-containing protein</fullName>
    </recommendedName>
</protein>
<gene>
    <name evidence="2" type="ORF">GCM10023147_01780</name>
</gene>
<dbReference type="InterPro" id="IPR038468">
    <property type="entry name" value="MmpS_C"/>
</dbReference>
<dbReference type="EMBL" id="BAABFR010000002">
    <property type="protein sequence ID" value="GAA4383093.1"/>
    <property type="molecule type" value="Genomic_DNA"/>
</dbReference>
<evidence type="ECO:0008006" key="4">
    <source>
        <dbReference type="Google" id="ProtNLM"/>
    </source>
</evidence>
<proteinExistence type="predicted"/>
<dbReference type="Gene3D" id="2.60.40.2880">
    <property type="entry name" value="MmpS1-5, C-terminal soluble domain"/>
    <property type="match status" value="1"/>
</dbReference>
<sequence>MNIFRITAIAVALLAGLCGAAPSYASTDDPTVGDTVVYTFYSDVPGGNGLTWFNADGDISQLESANLPRVASNGRYWGTESFTSRSTYQPVVGSIQTGGYFAGCTVSVDGTVIGTKTATGRFAIASCSSDD</sequence>
<dbReference type="Proteomes" id="UP001500635">
    <property type="component" value="Unassembled WGS sequence"/>
</dbReference>
<evidence type="ECO:0000313" key="3">
    <source>
        <dbReference type="Proteomes" id="UP001500635"/>
    </source>
</evidence>
<evidence type="ECO:0000313" key="2">
    <source>
        <dbReference type="EMBL" id="GAA4383093.1"/>
    </source>
</evidence>